<dbReference type="PANTHER" id="PTHR45756:SF1">
    <property type="entry name" value="PROTEIN KINASE DOMAIN CONTAINING PROTEIN"/>
    <property type="match status" value="1"/>
</dbReference>
<organism evidence="2 3">
    <name type="scientific">Rhizophagus clarus</name>
    <dbReference type="NCBI Taxonomy" id="94130"/>
    <lineage>
        <taxon>Eukaryota</taxon>
        <taxon>Fungi</taxon>
        <taxon>Fungi incertae sedis</taxon>
        <taxon>Mucoromycota</taxon>
        <taxon>Glomeromycotina</taxon>
        <taxon>Glomeromycetes</taxon>
        <taxon>Glomerales</taxon>
        <taxon>Glomeraceae</taxon>
        <taxon>Rhizophagus</taxon>
    </lineage>
</organism>
<dbReference type="SUPFAM" id="SSF56112">
    <property type="entry name" value="Protein kinase-like (PK-like)"/>
    <property type="match status" value="1"/>
</dbReference>
<dbReference type="PROSITE" id="PS50011">
    <property type="entry name" value="PROTEIN_KINASE_DOM"/>
    <property type="match status" value="1"/>
</dbReference>
<dbReference type="GO" id="GO:0005524">
    <property type="term" value="F:ATP binding"/>
    <property type="evidence" value="ECO:0007669"/>
    <property type="project" value="InterPro"/>
</dbReference>
<evidence type="ECO:0000259" key="1">
    <source>
        <dbReference type="PROSITE" id="PS50011"/>
    </source>
</evidence>
<dbReference type="Gene3D" id="1.20.930.20">
    <property type="entry name" value="Adaptor protein Cbl, N-terminal domain"/>
    <property type="match status" value="1"/>
</dbReference>
<name>A0A8H3LTL9_9GLOM</name>
<dbReference type="PANTHER" id="PTHR45756">
    <property type="entry name" value="PALMITOYLTRANSFERASE"/>
    <property type="match status" value="1"/>
</dbReference>
<protein>
    <submittedName>
        <fullName evidence="2">Kinase-like domain-containing protein</fullName>
    </submittedName>
</protein>
<dbReference type="InterPro" id="IPR011990">
    <property type="entry name" value="TPR-like_helical_dom_sf"/>
</dbReference>
<dbReference type="InterPro" id="IPR000719">
    <property type="entry name" value="Prot_kinase_dom"/>
</dbReference>
<accession>A0A8H3LTL9</accession>
<sequence>MTPNNTNSKRSQICQDVLSFGEDLLRLIPTPFATEIRDSLLKIVDLVKSAKENEKYCDDLLNRLACATETISMVLKHAPAGYKIGPKNLDRYSRILLNILSWIEHFSESKMTRKILNILTAEKVAKEISELKQDLDSVVIDMTYHIVATNRDHSINTTIDQSELEILALLSGSEPSEALISRTCIDDNDIRPDTKNVQIRGSRKHVIKKFFRQDPVAEKSILPFEGQDKQHFWKGVAIAEYLRNSPYIAKFRGVSLKNGCLYTYYDWAENGDLYSFLKDEKHSNLDRNIKIRLSYEISCALSYCHSKNILHHSIKGHNILLDEFLRPLLSNFQESRPLTTRPDLTFLNDIITSGQNENVRWTAPEKVLKTVGTDGHLISKDVRYTKECDVFSFGMLMYEIASQSLPFSFETELTRVREYIISGKRPSFETLGMPTEYREIAEQAWDHDPNKRPTMQQITDVLYNLYSDIPQSDFFIPPRGPRIKSLDIKEAKELHEKAKFLDAFKIFQELAQSGNNEAKYFMGYYWYKGEKYTGNSKNLDCALTYLLPIAESGHTDAQYYTAVIYYEKYLEYEGNVNAIVESYIELHKQFLDMAVKQNHLNAIYLYGKHCYTGKIYEKNMTIGTNMLLAAHYLGHPDADETLKELQIKELQINDI</sequence>
<dbReference type="OrthoDB" id="2314769at2759"/>
<dbReference type="AlphaFoldDB" id="A0A8H3LTL9"/>
<reference evidence="2" key="1">
    <citation type="submission" date="2019-10" db="EMBL/GenBank/DDBJ databases">
        <title>Conservation and host-specific expression of non-tandemly repeated heterogenous ribosome RNA gene in arbuscular mycorrhizal fungi.</title>
        <authorList>
            <person name="Maeda T."/>
            <person name="Kobayashi Y."/>
            <person name="Nakagawa T."/>
            <person name="Ezawa T."/>
            <person name="Yamaguchi K."/>
            <person name="Bino T."/>
            <person name="Nishimoto Y."/>
            <person name="Shigenobu S."/>
            <person name="Kawaguchi M."/>
        </authorList>
    </citation>
    <scope>NUCLEOTIDE SEQUENCE</scope>
    <source>
        <strain evidence="2">HR1</strain>
    </source>
</reference>
<evidence type="ECO:0000313" key="2">
    <source>
        <dbReference type="EMBL" id="GES91109.1"/>
    </source>
</evidence>
<dbReference type="SUPFAM" id="SSF81901">
    <property type="entry name" value="HCP-like"/>
    <property type="match status" value="1"/>
</dbReference>
<proteinExistence type="predicted"/>
<dbReference type="CDD" id="cd21037">
    <property type="entry name" value="MLKL_NTD"/>
    <property type="match status" value="1"/>
</dbReference>
<dbReference type="InterPro" id="IPR036537">
    <property type="entry name" value="Adaptor_Cbl_N_dom_sf"/>
</dbReference>
<dbReference type="InterPro" id="IPR059179">
    <property type="entry name" value="MLKL-like_MCAfunc"/>
</dbReference>
<feature type="domain" description="Protein kinase" evidence="1">
    <location>
        <begin position="164"/>
        <end position="475"/>
    </location>
</feature>
<dbReference type="InterPro" id="IPR053215">
    <property type="entry name" value="TKL_Ser/Thr_kinase"/>
</dbReference>
<dbReference type="Proteomes" id="UP000615446">
    <property type="component" value="Unassembled WGS sequence"/>
</dbReference>
<dbReference type="EMBL" id="BLAL01000197">
    <property type="protein sequence ID" value="GES91109.1"/>
    <property type="molecule type" value="Genomic_DNA"/>
</dbReference>
<dbReference type="InterPro" id="IPR011009">
    <property type="entry name" value="Kinase-like_dom_sf"/>
</dbReference>
<dbReference type="Gene3D" id="1.10.510.10">
    <property type="entry name" value="Transferase(Phosphotransferase) domain 1"/>
    <property type="match status" value="1"/>
</dbReference>
<comment type="caution">
    <text evidence="2">The sequence shown here is derived from an EMBL/GenBank/DDBJ whole genome shotgun (WGS) entry which is preliminary data.</text>
</comment>
<keyword evidence="2" id="KW-0418">Kinase</keyword>
<keyword evidence="2" id="KW-0808">Transferase</keyword>
<dbReference type="InterPro" id="IPR001245">
    <property type="entry name" value="Ser-Thr/Tyr_kinase_cat_dom"/>
</dbReference>
<evidence type="ECO:0000313" key="3">
    <source>
        <dbReference type="Proteomes" id="UP000615446"/>
    </source>
</evidence>
<dbReference type="Pfam" id="PF07714">
    <property type="entry name" value="PK_Tyr_Ser-Thr"/>
    <property type="match status" value="1"/>
</dbReference>
<dbReference type="Gene3D" id="1.25.40.10">
    <property type="entry name" value="Tetratricopeptide repeat domain"/>
    <property type="match status" value="1"/>
</dbReference>
<gene>
    <name evidence="2" type="ORF">RCL2_001794000</name>
</gene>
<dbReference type="GO" id="GO:0004672">
    <property type="term" value="F:protein kinase activity"/>
    <property type="evidence" value="ECO:0007669"/>
    <property type="project" value="InterPro"/>
</dbReference>
<dbReference type="GO" id="GO:0007166">
    <property type="term" value="P:cell surface receptor signaling pathway"/>
    <property type="evidence" value="ECO:0007669"/>
    <property type="project" value="InterPro"/>
</dbReference>